<reference evidence="2" key="1">
    <citation type="submission" date="2022-11" db="UniProtKB">
        <authorList>
            <consortium name="WormBaseParasite"/>
        </authorList>
    </citation>
    <scope>IDENTIFICATION</scope>
</reference>
<organism evidence="1 2">
    <name type="scientific">Acrobeloides nanus</name>
    <dbReference type="NCBI Taxonomy" id="290746"/>
    <lineage>
        <taxon>Eukaryota</taxon>
        <taxon>Metazoa</taxon>
        <taxon>Ecdysozoa</taxon>
        <taxon>Nematoda</taxon>
        <taxon>Chromadorea</taxon>
        <taxon>Rhabditida</taxon>
        <taxon>Tylenchina</taxon>
        <taxon>Cephalobomorpha</taxon>
        <taxon>Cephaloboidea</taxon>
        <taxon>Cephalobidae</taxon>
        <taxon>Acrobeloides</taxon>
    </lineage>
</organism>
<dbReference type="PANTHER" id="PTHR17085:SF3">
    <property type="entry name" value="NUCLEAR RECEPTOR COACTIVATOR 4"/>
    <property type="match status" value="1"/>
</dbReference>
<dbReference type="GO" id="GO:0003713">
    <property type="term" value="F:transcription coactivator activity"/>
    <property type="evidence" value="ECO:0007669"/>
    <property type="project" value="InterPro"/>
</dbReference>
<name>A0A914DZD1_9BILA</name>
<evidence type="ECO:0000313" key="2">
    <source>
        <dbReference type="WBParaSite" id="ACRNAN_scaffold4941.g32918.t1"/>
    </source>
</evidence>
<sequence>MSSLIHKRENVTYEHGLRQKLMMMENSVVRIASVKAQLRTNAEQVRKDISNAISHQLQCIRAREQELLSMLESTVSLKEQNLCEQQEQLNQAIGACQQSIECVLRNKTDSTNIQDMLFRLNTIDLRPRDNSHLAFEVDPSALRRAIVNFGKVVSDNRQKVTCESLPIDMEEYDDGTSLAHKSTDRVVSGSIHNWINDLRSRQLSDSDGTWIDDLDLNRARSLTSSSIEVINREDASSNPSDFFSDHFTEIKRSPIEQWLRTPLTSQVPEMPKNAEMKDVPKNFAIPPIEMFIPKPSELIEEKPSVQEMNKLANSFESLQLRRPAATNDETDLPANKRKKMNYIEQNELVTEAEKCFKSMLDSIKNSDKSQWLLAQKEIVDKEIPLRKKSEEISIITPKPSVDSTGKITSDSLKEILNKEKRIWYPTAANQTKLMTQLNDNSLWLKDYPTKNLDRPSNEMAQDVSTWESVLGWKSILEKIHASGEDEWLVPASRNYKAH</sequence>
<dbReference type="Proteomes" id="UP000887540">
    <property type="component" value="Unplaced"/>
</dbReference>
<dbReference type="GO" id="GO:0009725">
    <property type="term" value="P:response to hormone"/>
    <property type="evidence" value="ECO:0007669"/>
    <property type="project" value="TreeGrafter"/>
</dbReference>
<dbReference type="PANTHER" id="PTHR17085">
    <property type="entry name" value="NUCLEAR RECEPTOR COACTIVATOR 4"/>
    <property type="match status" value="1"/>
</dbReference>
<dbReference type="InterPro" id="IPR039947">
    <property type="entry name" value="NCoA-4"/>
</dbReference>
<proteinExistence type="predicted"/>
<protein>
    <submittedName>
        <fullName evidence="2">Nuclear receptor coactivator 4</fullName>
    </submittedName>
</protein>
<accession>A0A914DZD1</accession>
<dbReference type="AlphaFoldDB" id="A0A914DZD1"/>
<dbReference type="GO" id="GO:0006879">
    <property type="term" value="P:intracellular iron ion homeostasis"/>
    <property type="evidence" value="ECO:0007669"/>
    <property type="project" value="InterPro"/>
</dbReference>
<keyword evidence="1" id="KW-1185">Reference proteome</keyword>
<evidence type="ECO:0000313" key="1">
    <source>
        <dbReference type="Proteomes" id="UP000887540"/>
    </source>
</evidence>
<dbReference type="WBParaSite" id="ACRNAN_scaffold4941.g32918.t1">
    <property type="protein sequence ID" value="ACRNAN_scaffold4941.g32918.t1"/>
    <property type="gene ID" value="ACRNAN_scaffold4941.g32918"/>
</dbReference>